<keyword evidence="5" id="KW-1185">Reference proteome</keyword>
<dbReference type="GeneID" id="94430904"/>
<dbReference type="Gene3D" id="3.40.50.720">
    <property type="entry name" value="NAD(P)-binding Rossmann-like Domain"/>
    <property type="match status" value="2"/>
</dbReference>
<sequence length="389" mass="44052">MDAPSPPKTTVLVLLRQEVPEDTPPTRKAPEPLCLVVYPRLLAFLREAYSNEVKVIAGASVESFLKRKDEVEQAQIVFVLDTSPELLSSLHPYLKSLRWIHIYFVGVDAYTSYIATASSPRDESLTLQDDPYFLITNGRGVFTPPLTEYVLTAMLYFTKEIPRLEKLKKDRKWEVFSMNQLQGKTVGFLGYGEIAQETAKLLQAFNMKFTVLRRQKKKEKKPSDGTSSDASLPFIEKTWISTDSDKLDFFRSADFVVSSLPSTRETQNFVGKLEFEAMKKSCIFVSIGRGSVVDEAALKDALEKREIFGAALDVFQQEPLPPSSPLWNVENLLISSHTCDWIEDHSAQRGIHVFNENLKRYLHSGVGTPPSKTIKQEDMFTPIDKHLGY</sequence>
<dbReference type="GO" id="GO:0051287">
    <property type="term" value="F:NAD binding"/>
    <property type="evidence" value="ECO:0007669"/>
    <property type="project" value="InterPro"/>
</dbReference>
<evidence type="ECO:0000259" key="3">
    <source>
        <dbReference type="Pfam" id="PF02826"/>
    </source>
</evidence>
<dbReference type="PANTHER" id="PTHR43333:SF1">
    <property type="entry name" value="D-ISOMER SPECIFIC 2-HYDROXYACID DEHYDROGENASE NAD-BINDING DOMAIN-CONTAINING PROTEIN"/>
    <property type="match status" value="1"/>
</dbReference>
<keyword evidence="2" id="KW-0520">NAD</keyword>
<gene>
    <name evidence="4" type="ORF">CSUI_007548</name>
</gene>
<evidence type="ECO:0000256" key="1">
    <source>
        <dbReference type="ARBA" id="ARBA00023002"/>
    </source>
</evidence>
<dbReference type="EMBL" id="MIGC01004005">
    <property type="protein sequence ID" value="PHJ18623.1"/>
    <property type="molecule type" value="Genomic_DNA"/>
</dbReference>
<feature type="domain" description="D-isomer specific 2-hydroxyacid dehydrogenase NAD-binding" evidence="3">
    <location>
        <begin position="152"/>
        <end position="338"/>
    </location>
</feature>
<accession>A0A2C6KQI9</accession>
<organism evidence="4 5">
    <name type="scientific">Cystoisospora suis</name>
    <dbReference type="NCBI Taxonomy" id="483139"/>
    <lineage>
        <taxon>Eukaryota</taxon>
        <taxon>Sar</taxon>
        <taxon>Alveolata</taxon>
        <taxon>Apicomplexa</taxon>
        <taxon>Conoidasida</taxon>
        <taxon>Coccidia</taxon>
        <taxon>Eucoccidiorida</taxon>
        <taxon>Eimeriorina</taxon>
        <taxon>Sarcocystidae</taxon>
        <taxon>Cystoisospora</taxon>
    </lineage>
</organism>
<keyword evidence="1" id="KW-0560">Oxidoreductase</keyword>
<protein>
    <submittedName>
        <fullName evidence="4">Erythronate-4-phosphate dehydrogenase domain-containing protein</fullName>
    </submittedName>
</protein>
<dbReference type="AlphaFoldDB" id="A0A2C6KQI9"/>
<dbReference type="VEuPathDB" id="ToxoDB:CSUI_007548"/>
<dbReference type="OrthoDB" id="415873at2759"/>
<dbReference type="Proteomes" id="UP000221165">
    <property type="component" value="Unassembled WGS sequence"/>
</dbReference>
<name>A0A2C6KQI9_9APIC</name>
<dbReference type="GO" id="GO:0016491">
    <property type="term" value="F:oxidoreductase activity"/>
    <property type="evidence" value="ECO:0007669"/>
    <property type="project" value="UniProtKB-KW"/>
</dbReference>
<dbReference type="InterPro" id="IPR006140">
    <property type="entry name" value="D-isomer_DH_NAD-bd"/>
</dbReference>
<evidence type="ECO:0000256" key="2">
    <source>
        <dbReference type="ARBA" id="ARBA00023027"/>
    </source>
</evidence>
<dbReference type="SUPFAM" id="SSF51735">
    <property type="entry name" value="NAD(P)-binding Rossmann-fold domains"/>
    <property type="match status" value="1"/>
</dbReference>
<dbReference type="PANTHER" id="PTHR43333">
    <property type="entry name" value="2-HACID_DH_C DOMAIN-CONTAINING PROTEIN"/>
    <property type="match status" value="1"/>
</dbReference>
<dbReference type="Pfam" id="PF02826">
    <property type="entry name" value="2-Hacid_dh_C"/>
    <property type="match status" value="1"/>
</dbReference>
<comment type="caution">
    <text evidence="4">The sequence shown here is derived from an EMBL/GenBank/DDBJ whole genome shotgun (WGS) entry which is preliminary data.</text>
</comment>
<dbReference type="CDD" id="cd05300">
    <property type="entry name" value="2-Hacid_dh_1"/>
    <property type="match status" value="1"/>
</dbReference>
<evidence type="ECO:0000313" key="5">
    <source>
        <dbReference type="Proteomes" id="UP000221165"/>
    </source>
</evidence>
<evidence type="ECO:0000313" key="4">
    <source>
        <dbReference type="EMBL" id="PHJ18623.1"/>
    </source>
</evidence>
<dbReference type="RefSeq" id="XP_067920329.1">
    <property type="nucleotide sequence ID" value="XM_068067693.1"/>
</dbReference>
<reference evidence="4 5" key="1">
    <citation type="journal article" date="2017" name="Int. J. Parasitol.">
        <title>The genome of the protozoan parasite Cystoisospora suis and a reverse vaccinology approach to identify vaccine candidates.</title>
        <authorList>
            <person name="Palmieri N."/>
            <person name="Shrestha A."/>
            <person name="Ruttkowski B."/>
            <person name="Beck T."/>
            <person name="Vogl C."/>
            <person name="Tomley F."/>
            <person name="Blake D.P."/>
            <person name="Joachim A."/>
        </authorList>
    </citation>
    <scope>NUCLEOTIDE SEQUENCE [LARGE SCALE GENOMIC DNA]</scope>
    <source>
        <strain evidence="4 5">Wien I</strain>
    </source>
</reference>
<dbReference type="InterPro" id="IPR036291">
    <property type="entry name" value="NAD(P)-bd_dom_sf"/>
</dbReference>
<proteinExistence type="predicted"/>